<reference evidence="9 10" key="1">
    <citation type="submission" date="2024-01" db="EMBL/GenBank/DDBJ databases">
        <title>novel species in genus Adlercreutzia.</title>
        <authorList>
            <person name="Liu X."/>
        </authorList>
    </citation>
    <scope>NUCLEOTIDE SEQUENCE [LARGE SCALE GENOMIC DNA]</scope>
    <source>
        <strain evidence="9 10">R7</strain>
    </source>
</reference>
<comment type="pathway">
    <text evidence="1 7 8">Porphyrin-containing compound metabolism; protoheme biosynthesis.</text>
</comment>
<keyword evidence="7" id="KW-0479">Metal-binding</keyword>
<evidence type="ECO:0000256" key="4">
    <source>
        <dbReference type="ARBA" id="ARBA00023239"/>
    </source>
</evidence>
<evidence type="ECO:0000256" key="7">
    <source>
        <dbReference type="HAMAP-Rule" id="MF_00323"/>
    </source>
</evidence>
<comment type="caution">
    <text evidence="7">Lacks conserved residue(s) required for the propagation of feature annotation.</text>
</comment>
<evidence type="ECO:0000256" key="5">
    <source>
        <dbReference type="ARBA" id="ARBA00023244"/>
    </source>
</evidence>
<keyword evidence="5 7" id="KW-0627">Porphyrin biosynthesis</keyword>
<keyword evidence="2 7" id="KW-0408">Iron</keyword>
<evidence type="ECO:0000256" key="3">
    <source>
        <dbReference type="ARBA" id="ARBA00023133"/>
    </source>
</evidence>
<organism evidence="9 10">
    <name type="scientific">Adlercreutzia wanghongyangiae</name>
    <dbReference type="NCBI Taxonomy" id="3111451"/>
    <lineage>
        <taxon>Bacteria</taxon>
        <taxon>Bacillati</taxon>
        <taxon>Actinomycetota</taxon>
        <taxon>Coriobacteriia</taxon>
        <taxon>Eggerthellales</taxon>
        <taxon>Eggerthellaceae</taxon>
        <taxon>Adlercreutzia</taxon>
    </lineage>
</organism>
<sequence length="395" mass="43641">MSKKVAPVPGKVGVIIANTGTPAAPTAKAVKKYLSQFLMDPRICPMPRPVWWLLLHTVILRKRARASAEKYRAIWTTGGSPMAVAYAALERGLADYYRNCGLPVEVRSAMSYGKPSLKRAVRELKEAGCERLVVLPMYPQSALSTTASVADGTARAVRRARWKGAVDFIDEYGEDPVYVRAIAASVRNAGFSEERGDRLLFSYHSIPLKDIEAGDTYELQTGATSLAVAGELGLDRRSWTISYQSRFDKGRTWLSPFTRPTLVRLAQAAEPGSRLFVVCPNFAVDCLETLYDVPYELEPIYRAALAGELVDAEEEPGALENTGKRAAHCDAHLKAHRDIAKTVRMKRVAEDFRRGAHRQPSADEPFVYVPCLNKSRAHLKVLAHVLAPYVGEEPV</sequence>
<evidence type="ECO:0000256" key="2">
    <source>
        <dbReference type="ARBA" id="ARBA00023004"/>
    </source>
</evidence>
<dbReference type="InterPro" id="IPR033644">
    <property type="entry name" value="Ferrochelatase_C"/>
</dbReference>
<evidence type="ECO:0000256" key="1">
    <source>
        <dbReference type="ARBA" id="ARBA00004744"/>
    </source>
</evidence>
<keyword evidence="10" id="KW-1185">Reference proteome</keyword>
<dbReference type="EMBL" id="JAYMFF010000009">
    <property type="protein sequence ID" value="MEC4175873.1"/>
    <property type="molecule type" value="Genomic_DNA"/>
</dbReference>
<dbReference type="Proteomes" id="UP001349994">
    <property type="component" value="Unassembled WGS sequence"/>
</dbReference>
<evidence type="ECO:0000256" key="8">
    <source>
        <dbReference type="RuleBase" id="RU000607"/>
    </source>
</evidence>
<evidence type="ECO:0000313" key="9">
    <source>
        <dbReference type="EMBL" id="MEC4175873.1"/>
    </source>
</evidence>
<dbReference type="HAMAP" id="MF_00323">
    <property type="entry name" value="Ferrochelatase"/>
    <property type="match status" value="1"/>
</dbReference>
<dbReference type="PANTHER" id="PTHR11108:SF1">
    <property type="entry name" value="FERROCHELATASE, MITOCHONDRIAL"/>
    <property type="match status" value="1"/>
</dbReference>
<dbReference type="InterPro" id="IPR001015">
    <property type="entry name" value="Ferrochelatase"/>
</dbReference>
<gene>
    <name evidence="9" type="primary">hemH</name>
    <name evidence="7" type="synonym">cpfC</name>
    <name evidence="9" type="ORF">VIN30_05380</name>
</gene>
<dbReference type="CDD" id="cd00419">
    <property type="entry name" value="Ferrochelatase_C"/>
    <property type="match status" value="1"/>
</dbReference>
<accession>A0ABU6IHN4</accession>
<protein>
    <recommendedName>
        <fullName evidence="7">Coproporphyrin III ferrochelatase</fullName>
        <ecNumber evidence="7">4.99.1.9</ecNumber>
    </recommendedName>
</protein>
<dbReference type="InterPro" id="IPR033659">
    <property type="entry name" value="Ferrochelatase_N"/>
</dbReference>
<proteinExistence type="inferred from homology"/>
<dbReference type="InterPro" id="IPR019772">
    <property type="entry name" value="Ferrochelatase_AS"/>
</dbReference>
<comment type="subcellular location">
    <subcellularLocation>
        <location evidence="7 8">Cytoplasm</location>
    </subcellularLocation>
</comment>
<evidence type="ECO:0000313" key="10">
    <source>
        <dbReference type="Proteomes" id="UP001349994"/>
    </source>
</evidence>
<comment type="similarity">
    <text evidence="7 8">Belongs to the ferrochelatase family.</text>
</comment>
<dbReference type="PROSITE" id="PS00534">
    <property type="entry name" value="FERROCHELATASE"/>
    <property type="match status" value="1"/>
</dbReference>
<keyword evidence="7 8" id="KW-0963">Cytoplasm</keyword>
<dbReference type="NCBIfam" id="TIGR00109">
    <property type="entry name" value="hemH"/>
    <property type="match status" value="1"/>
</dbReference>
<comment type="function">
    <text evidence="7 8">Involved in coproporphyrin-dependent heme b biosynthesis. Catalyzes the insertion of ferrous iron into coproporphyrin III to form Fe-coproporphyrin III.</text>
</comment>
<dbReference type="SUPFAM" id="SSF53800">
    <property type="entry name" value="Chelatase"/>
    <property type="match status" value="1"/>
</dbReference>
<keyword evidence="4 7" id="KW-0456">Lyase</keyword>
<dbReference type="Gene3D" id="3.40.50.1400">
    <property type="match status" value="2"/>
</dbReference>
<comment type="catalytic activity">
    <reaction evidence="6">
        <text>Fe-coproporphyrin III + 2 H(+) = coproporphyrin III + Fe(2+)</text>
        <dbReference type="Rhea" id="RHEA:49572"/>
        <dbReference type="ChEBI" id="CHEBI:15378"/>
        <dbReference type="ChEBI" id="CHEBI:29033"/>
        <dbReference type="ChEBI" id="CHEBI:68438"/>
        <dbReference type="ChEBI" id="CHEBI:131725"/>
        <dbReference type="EC" id="4.99.1.9"/>
    </reaction>
    <physiologicalReaction direction="right-to-left" evidence="6">
        <dbReference type="Rhea" id="RHEA:49574"/>
    </physiologicalReaction>
</comment>
<dbReference type="Pfam" id="PF00762">
    <property type="entry name" value="Ferrochelatase"/>
    <property type="match status" value="1"/>
</dbReference>
<feature type="binding site" evidence="7">
    <location>
        <position position="204"/>
    </location>
    <ligand>
        <name>Fe(2+)</name>
        <dbReference type="ChEBI" id="CHEBI:29033"/>
    </ligand>
</feature>
<dbReference type="CDD" id="cd03411">
    <property type="entry name" value="Ferrochelatase_N"/>
    <property type="match status" value="1"/>
</dbReference>
<comment type="caution">
    <text evidence="9">The sequence shown here is derived from an EMBL/GenBank/DDBJ whole genome shotgun (WGS) entry which is preliminary data.</text>
</comment>
<name>A0ABU6IHN4_9ACTN</name>
<dbReference type="PANTHER" id="PTHR11108">
    <property type="entry name" value="FERROCHELATASE"/>
    <property type="match status" value="1"/>
</dbReference>
<evidence type="ECO:0000256" key="6">
    <source>
        <dbReference type="ARBA" id="ARBA00024536"/>
    </source>
</evidence>
<keyword evidence="3 7" id="KW-0350">Heme biosynthesis</keyword>
<feature type="binding site" evidence="7">
    <location>
        <position position="288"/>
    </location>
    <ligand>
        <name>Fe(2+)</name>
        <dbReference type="ChEBI" id="CHEBI:29033"/>
    </ligand>
</feature>
<dbReference type="EC" id="4.99.1.9" evidence="7"/>
<dbReference type="RefSeq" id="WP_338209911.1">
    <property type="nucleotide sequence ID" value="NZ_JAYMFF010000009.1"/>
</dbReference>